<evidence type="ECO:0000313" key="2">
    <source>
        <dbReference type="Proteomes" id="UP001602245"/>
    </source>
</evidence>
<keyword evidence="2" id="KW-1185">Reference proteome</keyword>
<protein>
    <submittedName>
        <fullName evidence="1">Uncharacterized protein</fullName>
    </submittedName>
</protein>
<dbReference type="EMBL" id="JBIAZU010000008">
    <property type="protein sequence ID" value="MFF5295968.1"/>
    <property type="molecule type" value="Genomic_DNA"/>
</dbReference>
<accession>A0ABW6WSF6</accession>
<name>A0ABW6WSF6_9ACTN</name>
<organism evidence="1 2">
    <name type="scientific">Paractinoplanes globisporus</name>
    <dbReference type="NCBI Taxonomy" id="113565"/>
    <lineage>
        <taxon>Bacteria</taxon>
        <taxon>Bacillati</taxon>
        <taxon>Actinomycetota</taxon>
        <taxon>Actinomycetes</taxon>
        <taxon>Micromonosporales</taxon>
        <taxon>Micromonosporaceae</taxon>
        <taxon>Paractinoplanes</taxon>
    </lineage>
</organism>
<sequence length="103" mass="11700">MRRLDLALRNPSKAAPPLTTVPSIEQIAYDLRRLDQQRRSPTVAQSDRWLAAVKHAYDQRLTLACAALGITEHLHALEGMDRDLERLRVESELRDSGIRVSND</sequence>
<gene>
    <name evidence="1" type="ORF">ACFY35_41600</name>
</gene>
<dbReference type="Proteomes" id="UP001602245">
    <property type="component" value="Unassembled WGS sequence"/>
</dbReference>
<dbReference type="RefSeq" id="WP_157296819.1">
    <property type="nucleotide sequence ID" value="NZ_JBIAZU010000008.1"/>
</dbReference>
<proteinExistence type="predicted"/>
<comment type="caution">
    <text evidence="1">The sequence shown here is derived from an EMBL/GenBank/DDBJ whole genome shotgun (WGS) entry which is preliminary data.</text>
</comment>
<reference evidence="1 2" key="1">
    <citation type="submission" date="2024-10" db="EMBL/GenBank/DDBJ databases">
        <title>The Natural Products Discovery Center: Release of the First 8490 Sequenced Strains for Exploring Actinobacteria Biosynthetic Diversity.</title>
        <authorList>
            <person name="Kalkreuter E."/>
            <person name="Kautsar S.A."/>
            <person name="Yang D."/>
            <person name="Bader C.D."/>
            <person name="Teijaro C.N."/>
            <person name="Fluegel L."/>
            <person name="Davis C.M."/>
            <person name="Simpson J.R."/>
            <person name="Lauterbach L."/>
            <person name="Steele A.D."/>
            <person name="Gui C."/>
            <person name="Meng S."/>
            <person name="Li G."/>
            <person name="Viehrig K."/>
            <person name="Ye F."/>
            <person name="Su P."/>
            <person name="Kiefer A.F."/>
            <person name="Nichols A."/>
            <person name="Cepeda A.J."/>
            <person name="Yan W."/>
            <person name="Fan B."/>
            <person name="Jiang Y."/>
            <person name="Adhikari A."/>
            <person name="Zheng C.-J."/>
            <person name="Schuster L."/>
            <person name="Cowan T.M."/>
            <person name="Smanski M.J."/>
            <person name="Chevrette M.G."/>
            <person name="De Carvalho L.P.S."/>
            <person name="Shen B."/>
        </authorList>
    </citation>
    <scope>NUCLEOTIDE SEQUENCE [LARGE SCALE GENOMIC DNA]</scope>
    <source>
        <strain evidence="1 2">NPDC000087</strain>
    </source>
</reference>
<evidence type="ECO:0000313" key="1">
    <source>
        <dbReference type="EMBL" id="MFF5295968.1"/>
    </source>
</evidence>